<dbReference type="Proteomes" id="UP000199572">
    <property type="component" value="Unassembled WGS sequence"/>
</dbReference>
<dbReference type="InterPro" id="IPR001789">
    <property type="entry name" value="Sig_transdc_resp-reg_receiver"/>
</dbReference>
<evidence type="ECO:0000259" key="7">
    <source>
        <dbReference type="PROSITE" id="PS50110"/>
    </source>
</evidence>
<dbReference type="AlphaFoldDB" id="A0A1H9MNJ2"/>
<protein>
    <submittedName>
        <fullName evidence="8">Helix-turn-helix domain-containing protein</fullName>
    </submittedName>
</protein>
<dbReference type="Gene3D" id="3.40.50.2300">
    <property type="match status" value="1"/>
</dbReference>
<feature type="domain" description="Response regulatory" evidence="7">
    <location>
        <begin position="19"/>
        <end position="134"/>
    </location>
</feature>
<dbReference type="GO" id="GO:0003700">
    <property type="term" value="F:DNA-binding transcription factor activity"/>
    <property type="evidence" value="ECO:0007669"/>
    <property type="project" value="InterPro"/>
</dbReference>
<accession>A0A1H9MNJ2</accession>
<dbReference type="PANTHER" id="PTHR43547:SF2">
    <property type="entry name" value="HYBRID SIGNAL TRANSDUCTION HISTIDINE KINASE C"/>
    <property type="match status" value="1"/>
</dbReference>
<sequence>MEKTLMSETHGQNQEEKSIILLVDDNEDILDFVADDLSEKFHVLQARDGMEALEILNTEIVQLVISDVMMPKMDGFELCRRIKSSLELSHIPVILLTAKNTLQSKIEGIELGADAYVEKPFSPEFLQVQVSSLIKNRNKIKAYFASSPLIHIKTMAYSKGDEQFLEKLQETILKNLDNQNLDVEHLAEHMNMSRPTLYRKIKSISDLTPNELINLARLKKAAELLNEGFFKIYEVSEMVGYSSQTHFGRNFAKQFGMSPSDYIHSRQQAKETAKPKH</sequence>
<dbReference type="InterPro" id="IPR018062">
    <property type="entry name" value="HTH_AraC-typ_CS"/>
</dbReference>
<dbReference type="SUPFAM" id="SSF52172">
    <property type="entry name" value="CheY-like"/>
    <property type="match status" value="1"/>
</dbReference>
<evidence type="ECO:0000256" key="4">
    <source>
        <dbReference type="ARBA" id="ARBA00023163"/>
    </source>
</evidence>
<dbReference type="PROSITE" id="PS01124">
    <property type="entry name" value="HTH_ARAC_FAMILY_2"/>
    <property type="match status" value="1"/>
</dbReference>
<evidence type="ECO:0000256" key="2">
    <source>
        <dbReference type="ARBA" id="ARBA00023015"/>
    </source>
</evidence>
<feature type="domain" description="HTH araC/xylS-type" evidence="6">
    <location>
        <begin position="166"/>
        <end position="265"/>
    </location>
</feature>
<keyword evidence="2" id="KW-0805">Transcription regulation</keyword>
<dbReference type="SMART" id="SM00448">
    <property type="entry name" value="REC"/>
    <property type="match status" value="1"/>
</dbReference>
<dbReference type="OrthoDB" id="9809670at2"/>
<keyword evidence="1 5" id="KW-0597">Phosphoprotein</keyword>
<evidence type="ECO:0000256" key="5">
    <source>
        <dbReference type="PROSITE-ProRule" id="PRU00169"/>
    </source>
</evidence>
<dbReference type="PANTHER" id="PTHR43547">
    <property type="entry name" value="TWO-COMPONENT HISTIDINE KINASE"/>
    <property type="match status" value="1"/>
</dbReference>
<dbReference type="CDD" id="cd17574">
    <property type="entry name" value="REC_OmpR"/>
    <property type="match status" value="1"/>
</dbReference>
<dbReference type="EMBL" id="FOGG01000006">
    <property type="protein sequence ID" value="SER25089.1"/>
    <property type="molecule type" value="Genomic_DNA"/>
</dbReference>
<dbReference type="InterPro" id="IPR020449">
    <property type="entry name" value="Tscrpt_reg_AraC-type_HTH"/>
</dbReference>
<dbReference type="Pfam" id="PF12833">
    <property type="entry name" value="HTH_18"/>
    <property type="match status" value="1"/>
</dbReference>
<dbReference type="GO" id="GO:0043565">
    <property type="term" value="F:sequence-specific DNA binding"/>
    <property type="evidence" value="ECO:0007669"/>
    <property type="project" value="InterPro"/>
</dbReference>
<dbReference type="Gene3D" id="1.10.10.60">
    <property type="entry name" value="Homeodomain-like"/>
    <property type="match status" value="1"/>
</dbReference>
<dbReference type="PROSITE" id="PS00041">
    <property type="entry name" value="HTH_ARAC_FAMILY_1"/>
    <property type="match status" value="1"/>
</dbReference>
<dbReference type="SUPFAM" id="SSF46689">
    <property type="entry name" value="Homeodomain-like"/>
    <property type="match status" value="1"/>
</dbReference>
<feature type="modified residue" description="4-aspartylphosphate" evidence="5">
    <location>
        <position position="67"/>
    </location>
</feature>
<evidence type="ECO:0000313" key="8">
    <source>
        <dbReference type="EMBL" id="SER25089.1"/>
    </source>
</evidence>
<dbReference type="InterPro" id="IPR009057">
    <property type="entry name" value="Homeodomain-like_sf"/>
</dbReference>
<keyword evidence="4" id="KW-0804">Transcription</keyword>
<dbReference type="GO" id="GO:0000155">
    <property type="term" value="F:phosphorelay sensor kinase activity"/>
    <property type="evidence" value="ECO:0007669"/>
    <property type="project" value="TreeGrafter"/>
</dbReference>
<name>A0A1H9MNJ2_9SPHI</name>
<dbReference type="InterPro" id="IPR011006">
    <property type="entry name" value="CheY-like_superfamily"/>
</dbReference>
<keyword evidence="3" id="KW-0238">DNA-binding</keyword>
<evidence type="ECO:0000313" key="9">
    <source>
        <dbReference type="Proteomes" id="UP000199572"/>
    </source>
</evidence>
<dbReference type="PRINTS" id="PR00032">
    <property type="entry name" value="HTHARAC"/>
</dbReference>
<gene>
    <name evidence="8" type="ORF">SAMN04488023_10657</name>
</gene>
<organism evidence="8 9">
    <name type="scientific">Pedobacter rhizosphaerae</name>
    <dbReference type="NCBI Taxonomy" id="390241"/>
    <lineage>
        <taxon>Bacteria</taxon>
        <taxon>Pseudomonadati</taxon>
        <taxon>Bacteroidota</taxon>
        <taxon>Sphingobacteriia</taxon>
        <taxon>Sphingobacteriales</taxon>
        <taxon>Sphingobacteriaceae</taxon>
        <taxon>Pedobacter</taxon>
    </lineage>
</organism>
<dbReference type="RefSeq" id="WP_090882681.1">
    <property type="nucleotide sequence ID" value="NZ_FOGG01000006.1"/>
</dbReference>
<proteinExistence type="predicted"/>
<dbReference type="FunFam" id="3.40.50.2300:FF:000138">
    <property type="entry name" value="Two-component system sensor histidine kinase/response regulator"/>
    <property type="match status" value="1"/>
</dbReference>
<dbReference type="InterPro" id="IPR018060">
    <property type="entry name" value="HTH_AraC"/>
</dbReference>
<reference evidence="8 9" key="1">
    <citation type="submission" date="2016-10" db="EMBL/GenBank/DDBJ databases">
        <authorList>
            <person name="de Groot N.N."/>
        </authorList>
    </citation>
    <scope>NUCLEOTIDE SEQUENCE [LARGE SCALE GENOMIC DNA]</scope>
    <source>
        <strain evidence="8 9">DSM 18610</strain>
    </source>
</reference>
<dbReference type="STRING" id="390241.SAMN04488023_10657"/>
<dbReference type="PROSITE" id="PS50110">
    <property type="entry name" value="RESPONSE_REGULATORY"/>
    <property type="match status" value="1"/>
</dbReference>
<dbReference type="Pfam" id="PF00072">
    <property type="entry name" value="Response_reg"/>
    <property type="match status" value="1"/>
</dbReference>
<evidence type="ECO:0000256" key="3">
    <source>
        <dbReference type="ARBA" id="ARBA00023125"/>
    </source>
</evidence>
<evidence type="ECO:0000256" key="1">
    <source>
        <dbReference type="ARBA" id="ARBA00022553"/>
    </source>
</evidence>
<evidence type="ECO:0000259" key="6">
    <source>
        <dbReference type="PROSITE" id="PS01124"/>
    </source>
</evidence>
<keyword evidence="9" id="KW-1185">Reference proteome</keyword>
<dbReference type="SMART" id="SM00342">
    <property type="entry name" value="HTH_ARAC"/>
    <property type="match status" value="1"/>
</dbReference>